<dbReference type="EMBL" id="BK014849">
    <property type="protein sequence ID" value="DAD78689.1"/>
    <property type="molecule type" value="Genomic_DNA"/>
</dbReference>
<protein>
    <submittedName>
        <fullName evidence="1">Uncharacterized protein</fullName>
    </submittedName>
</protein>
<accession>A0A8S5M8K4</accession>
<organism evidence="1">
    <name type="scientific">Siphoviridae sp. ctB3v5</name>
    <dbReference type="NCBI Taxonomy" id="2826186"/>
    <lineage>
        <taxon>Viruses</taxon>
        <taxon>Duplodnaviria</taxon>
        <taxon>Heunggongvirae</taxon>
        <taxon>Uroviricota</taxon>
        <taxon>Caudoviricetes</taxon>
    </lineage>
</organism>
<name>A0A8S5M8K4_9CAUD</name>
<proteinExistence type="predicted"/>
<reference evidence="1" key="1">
    <citation type="journal article" date="2021" name="Proc. Natl. Acad. Sci. U.S.A.">
        <title>A Catalog of Tens of Thousands of Viruses from Human Metagenomes Reveals Hidden Associations with Chronic Diseases.</title>
        <authorList>
            <person name="Tisza M.J."/>
            <person name="Buck C.B."/>
        </authorList>
    </citation>
    <scope>NUCLEOTIDE SEQUENCE</scope>
    <source>
        <strain evidence="1">CtB3v5</strain>
    </source>
</reference>
<evidence type="ECO:0000313" key="1">
    <source>
        <dbReference type="EMBL" id="DAD78689.1"/>
    </source>
</evidence>
<sequence length="69" mass="8340">MQEYIKKLNLKEENLKENYVPHNEKKLSKQNCFEILSIILEENGYDRLLSDIFKINPKALWRLKKGLIY</sequence>